<dbReference type="KEGG" id="pfer:IRI77_34070"/>
<dbReference type="GO" id="GO:0009432">
    <property type="term" value="P:SOS response"/>
    <property type="evidence" value="ECO:0007669"/>
    <property type="project" value="TreeGrafter"/>
</dbReference>
<dbReference type="AlphaFoldDB" id="A0A7S7NR08"/>
<dbReference type="Proteomes" id="UP000593892">
    <property type="component" value="Chromosome"/>
</dbReference>
<dbReference type="GO" id="GO:0003684">
    <property type="term" value="F:damaged DNA binding"/>
    <property type="evidence" value="ECO:0007669"/>
    <property type="project" value="InterPro"/>
</dbReference>
<keyword evidence="3" id="KW-0239">DNA-directed DNA polymerase</keyword>
<dbReference type="CDD" id="cd03586">
    <property type="entry name" value="PolY_Pol_IV_kappa"/>
    <property type="match status" value="1"/>
</dbReference>
<dbReference type="Gene3D" id="3.40.1170.60">
    <property type="match status" value="1"/>
</dbReference>
<dbReference type="Gene3D" id="3.30.70.270">
    <property type="match status" value="1"/>
</dbReference>
<dbReference type="GO" id="GO:0005829">
    <property type="term" value="C:cytosol"/>
    <property type="evidence" value="ECO:0007669"/>
    <property type="project" value="TreeGrafter"/>
</dbReference>
<dbReference type="SUPFAM" id="SSF100879">
    <property type="entry name" value="Lesion bypass DNA polymerase (Y-family), little finger domain"/>
    <property type="match status" value="1"/>
</dbReference>
<keyword evidence="6" id="KW-1185">Reference proteome</keyword>
<keyword evidence="2" id="KW-0515">Mutator protein</keyword>
<evidence type="ECO:0000256" key="1">
    <source>
        <dbReference type="ARBA" id="ARBA00010945"/>
    </source>
</evidence>
<dbReference type="InterPro" id="IPR036775">
    <property type="entry name" value="DNA_pol_Y-fam_lit_finger_sf"/>
</dbReference>
<evidence type="ECO:0000256" key="3">
    <source>
        <dbReference type="ARBA" id="ARBA00022932"/>
    </source>
</evidence>
<feature type="domain" description="UmuC" evidence="4">
    <location>
        <begin position="4"/>
        <end position="184"/>
    </location>
</feature>
<dbReference type="PROSITE" id="PS50173">
    <property type="entry name" value="UMUC"/>
    <property type="match status" value="1"/>
</dbReference>
<dbReference type="Gene3D" id="3.30.1490.100">
    <property type="entry name" value="DNA polymerase, Y-family, little finger domain"/>
    <property type="match status" value="1"/>
</dbReference>
<dbReference type="InterPro" id="IPR017961">
    <property type="entry name" value="DNA_pol_Y-fam_little_finger"/>
</dbReference>
<gene>
    <name evidence="5" type="ORF">IRI77_34070</name>
</gene>
<organism evidence="5 6">
    <name type="scientific">Paludibaculum fermentans</name>
    <dbReference type="NCBI Taxonomy" id="1473598"/>
    <lineage>
        <taxon>Bacteria</taxon>
        <taxon>Pseudomonadati</taxon>
        <taxon>Acidobacteriota</taxon>
        <taxon>Terriglobia</taxon>
        <taxon>Bryobacterales</taxon>
        <taxon>Bryobacteraceae</taxon>
        <taxon>Paludibaculum</taxon>
    </lineage>
</organism>
<dbReference type="PANTHER" id="PTHR11076">
    <property type="entry name" value="DNA REPAIR POLYMERASE UMUC / TRANSFERASE FAMILY MEMBER"/>
    <property type="match status" value="1"/>
</dbReference>
<keyword evidence="3" id="KW-0808">Transferase</keyword>
<dbReference type="InterPro" id="IPR043502">
    <property type="entry name" value="DNA/RNA_pol_sf"/>
</dbReference>
<dbReference type="InterPro" id="IPR043128">
    <property type="entry name" value="Rev_trsase/Diguanyl_cyclase"/>
</dbReference>
<evidence type="ECO:0000256" key="2">
    <source>
        <dbReference type="ARBA" id="ARBA00022457"/>
    </source>
</evidence>
<dbReference type="InterPro" id="IPR001126">
    <property type="entry name" value="UmuC"/>
</dbReference>
<comment type="similarity">
    <text evidence="1">Belongs to the DNA polymerase type-Y family.</text>
</comment>
<dbReference type="PANTHER" id="PTHR11076:SF33">
    <property type="entry name" value="DNA POLYMERASE KAPPA"/>
    <property type="match status" value="1"/>
</dbReference>
<dbReference type="InterPro" id="IPR050116">
    <property type="entry name" value="DNA_polymerase-Y"/>
</dbReference>
<dbReference type="GO" id="GO:0006281">
    <property type="term" value="P:DNA repair"/>
    <property type="evidence" value="ECO:0007669"/>
    <property type="project" value="InterPro"/>
</dbReference>
<dbReference type="GO" id="GO:0042276">
    <property type="term" value="P:error-prone translesion synthesis"/>
    <property type="evidence" value="ECO:0007669"/>
    <property type="project" value="TreeGrafter"/>
</dbReference>
<dbReference type="SUPFAM" id="SSF56672">
    <property type="entry name" value="DNA/RNA polymerases"/>
    <property type="match status" value="1"/>
</dbReference>
<evidence type="ECO:0000313" key="5">
    <source>
        <dbReference type="EMBL" id="QOY87719.1"/>
    </source>
</evidence>
<evidence type="ECO:0000313" key="6">
    <source>
        <dbReference type="Proteomes" id="UP000593892"/>
    </source>
</evidence>
<accession>A0A7S7NR08</accession>
<evidence type="ECO:0000259" key="4">
    <source>
        <dbReference type="PROSITE" id="PS50173"/>
    </source>
</evidence>
<reference evidence="5 6" key="1">
    <citation type="submission" date="2020-10" db="EMBL/GenBank/DDBJ databases">
        <title>Complete genome sequence of Paludibaculum fermentans P105T, a facultatively anaerobic acidobacterium capable of dissimilatory Fe(III) reduction.</title>
        <authorList>
            <person name="Dedysh S.N."/>
            <person name="Beletsky A.V."/>
            <person name="Kulichevskaya I.S."/>
            <person name="Mardanov A.V."/>
            <person name="Ravin N.V."/>
        </authorList>
    </citation>
    <scope>NUCLEOTIDE SEQUENCE [LARGE SCALE GENOMIC DNA]</scope>
    <source>
        <strain evidence="5 6">P105</strain>
    </source>
</reference>
<name>A0A7S7NR08_PALFE</name>
<dbReference type="RefSeq" id="WP_194449386.1">
    <property type="nucleotide sequence ID" value="NZ_CP063849.1"/>
</dbReference>
<protein>
    <submittedName>
        <fullName evidence="5">DNA polymerase IV</fullName>
    </submittedName>
</protein>
<dbReference type="EMBL" id="CP063849">
    <property type="protein sequence ID" value="QOY87719.1"/>
    <property type="molecule type" value="Genomic_DNA"/>
</dbReference>
<dbReference type="InterPro" id="IPR022880">
    <property type="entry name" value="DNApol_IV"/>
</dbReference>
<dbReference type="Pfam" id="PF11799">
    <property type="entry name" value="IMS_C"/>
    <property type="match status" value="1"/>
</dbReference>
<sequence>MRTVVHWDGDRFFASIEQAADKRLRSRPVAVGGARRGVVLSASVEARRLGIRPGWPMARARRAVPALVVLPAHFDLYERFFDQILGLCRETTPLVEPAEVGAAWLDLTGAERWNRQDAEHVITKLRGTVHEWLRVSISAGIASNKMVARIAARLRKPGAQMVVPPGTERVFLAPLPLRILPGLEMGSLDALEVAGLRTIGQFAGAPIDALATVLGRGALPLLRRAQGVSEEPVGRKRVSEPGWSEFLEFPEDVWEEPVLLATLRRMLERLMAQVRAAGVEVRRLALEVRYTDHEESRKSMELAEPTALESETFALLPGLLEGAWTRRVRLRALTLKAGRVYRPSPQMDLFAPDSTRREHDLKLAAIVDRLRREHGASIVRRGDELQLKTA</sequence>
<dbReference type="Pfam" id="PF00817">
    <property type="entry name" value="IMS"/>
    <property type="match status" value="1"/>
</dbReference>
<dbReference type="GO" id="GO:0003887">
    <property type="term" value="F:DNA-directed DNA polymerase activity"/>
    <property type="evidence" value="ECO:0007669"/>
    <property type="project" value="UniProtKB-KW"/>
</dbReference>
<keyword evidence="3" id="KW-0548">Nucleotidyltransferase</keyword>
<proteinExistence type="inferred from homology"/>